<evidence type="ECO:0000256" key="5">
    <source>
        <dbReference type="ARBA" id="ARBA00022763"/>
    </source>
</evidence>
<dbReference type="InterPro" id="IPR027417">
    <property type="entry name" value="P-loop_NTPase"/>
</dbReference>
<dbReference type="CDD" id="cd03241">
    <property type="entry name" value="ABC_RecN"/>
    <property type="match status" value="2"/>
</dbReference>
<gene>
    <name evidence="11" type="ORF">IV56_GL000857</name>
</gene>
<accession>A0A0R2MYX3</accession>
<dbReference type="NCBIfam" id="TIGR00634">
    <property type="entry name" value="recN"/>
    <property type="match status" value="1"/>
</dbReference>
<dbReference type="PIRSF" id="PIRSF003128">
    <property type="entry name" value="RecN"/>
    <property type="match status" value="1"/>
</dbReference>
<dbReference type="PATRIC" id="fig|1293598.4.peg.905"/>
<dbReference type="InterPro" id="IPR004604">
    <property type="entry name" value="DNA_recomb/repair_RecN"/>
</dbReference>
<keyword evidence="6" id="KW-0067">ATP-binding</keyword>
<dbReference type="Pfam" id="PF02463">
    <property type="entry name" value="SMC_N"/>
    <property type="match status" value="1"/>
</dbReference>
<comment type="caution">
    <text evidence="11">The sequence shown here is derived from an EMBL/GenBank/DDBJ whole genome shotgun (WGS) entry which is preliminary data.</text>
</comment>
<keyword evidence="4" id="KW-0547">Nucleotide-binding</keyword>
<reference evidence="11 12" key="1">
    <citation type="journal article" date="2015" name="Genome Announc.">
        <title>Expanding the biotechnology potential of lactobacilli through comparative genomics of 213 strains and associated genera.</title>
        <authorList>
            <person name="Sun Z."/>
            <person name="Harris H.M."/>
            <person name="McCann A."/>
            <person name="Guo C."/>
            <person name="Argimon S."/>
            <person name="Zhang W."/>
            <person name="Yang X."/>
            <person name="Jeffery I.B."/>
            <person name="Cooney J.C."/>
            <person name="Kagawa T.F."/>
            <person name="Liu W."/>
            <person name="Song Y."/>
            <person name="Salvetti E."/>
            <person name="Wrobel A."/>
            <person name="Rasinkangas P."/>
            <person name="Parkhill J."/>
            <person name="Rea M.C."/>
            <person name="O'Sullivan O."/>
            <person name="Ritari J."/>
            <person name="Douillard F.P."/>
            <person name="Paul Ross R."/>
            <person name="Yang R."/>
            <person name="Briner A.E."/>
            <person name="Felis G.E."/>
            <person name="de Vos W.M."/>
            <person name="Barrangou R."/>
            <person name="Klaenhammer T.R."/>
            <person name="Caufield P.W."/>
            <person name="Cui Y."/>
            <person name="Zhang H."/>
            <person name="O'Toole P.W."/>
        </authorList>
    </citation>
    <scope>NUCLEOTIDE SEQUENCE [LARGE SCALE GENOMIC DNA]</scope>
    <source>
        <strain evidence="11 12">DSM 24301</strain>
    </source>
</reference>
<dbReference type="PANTHER" id="PTHR11059:SF0">
    <property type="entry name" value="DNA REPAIR PROTEIN RECN"/>
    <property type="match status" value="1"/>
</dbReference>
<sequence length="566" mass="62785">MLQELVIHDFAIIERLSLSFEGGMTTLTGETGAGKSIIIDAVGLLAGGRGSSDFIRTGAAKATLEGLFDARTNSKTHEKLALFGLETEDETVLLQRDLYPSGRNVCRVNGRLVNTTTLREIGETLVDIHGQNEHQQLMRPESHLGLLDQFGGAAVRKLRLAYQEQFEAYSKLRQAQQKKQANEQEWAQRLDMLEFQVNEIDTAALQPDEETQLEQERDRLANYQRISDALQHSYDLLGNETFSPIDSVGSAMESMQPISQIDPEFETITENLQNVYYGLQDVQSELSRQLDQLEWDEGRLDAVEKRLDLITQLKRKYGDSVADIIAYGQKAHTELASMQATEQGADQLDDQVAKTQAAAKQLGHTLSEARHKAALKLQKAIHKQLSALYMEKTVFEVHFGTSTALRSDGIDQVEFYIQTNPGEAAKPLARIASGGELSRLMLALKTIFAESDGVTSIIFDEVDTGVSGRVAQAIANKISVIAEYSQVLCITHLPQVAAMSDHEYVIEKKVSDGRTQTEVTKLDEPARIDELARMLAGTEITPLAIQHAKELLAMAATEKDKLRETK</sequence>
<protein>
    <recommendedName>
        <fullName evidence="3 9">DNA repair protein RecN</fullName>
    </recommendedName>
    <alternativeName>
        <fullName evidence="8 9">Recombination protein N</fullName>
    </alternativeName>
</protein>
<evidence type="ECO:0000313" key="11">
    <source>
        <dbReference type="EMBL" id="KRO18580.1"/>
    </source>
</evidence>
<evidence type="ECO:0000256" key="7">
    <source>
        <dbReference type="ARBA" id="ARBA00023204"/>
    </source>
</evidence>
<comment type="function">
    <text evidence="1 9">May be involved in recombinational repair of damaged DNA.</text>
</comment>
<keyword evidence="12" id="KW-1185">Reference proteome</keyword>
<dbReference type="GO" id="GO:0043590">
    <property type="term" value="C:bacterial nucleoid"/>
    <property type="evidence" value="ECO:0007669"/>
    <property type="project" value="TreeGrafter"/>
</dbReference>
<organism evidence="11 12">
    <name type="scientific">Lacticaseibacillus saniviri JCM 17471 = DSM 24301</name>
    <dbReference type="NCBI Taxonomy" id="1293598"/>
    <lineage>
        <taxon>Bacteria</taxon>
        <taxon>Bacillati</taxon>
        <taxon>Bacillota</taxon>
        <taxon>Bacilli</taxon>
        <taxon>Lactobacillales</taxon>
        <taxon>Lactobacillaceae</taxon>
        <taxon>Lacticaseibacillus</taxon>
    </lineage>
</organism>
<dbReference type="Proteomes" id="UP000050969">
    <property type="component" value="Unassembled WGS sequence"/>
</dbReference>
<dbReference type="GO" id="GO:0005524">
    <property type="term" value="F:ATP binding"/>
    <property type="evidence" value="ECO:0007669"/>
    <property type="project" value="UniProtKB-KW"/>
</dbReference>
<evidence type="ECO:0000256" key="2">
    <source>
        <dbReference type="ARBA" id="ARBA00009441"/>
    </source>
</evidence>
<dbReference type="PANTHER" id="PTHR11059">
    <property type="entry name" value="DNA REPAIR PROTEIN RECN"/>
    <property type="match status" value="1"/>
</dbReference>
<dbReference type="GO" id="GO:0006281">
    <property type="term" value="P:DNA repair"/>
    <property type="evidence" value="ECO:0007669"/>
    <property type="project" value="UniProtKB-KW"/>
</dbReference>
<dbReference type="InterPro" id="IPR003395">
    <property type="entry name" value="RecF/RecN/SMC_N"/>
</dbReference>
<evidence type="ECO:0000256" key="1">
    <source>
        <dbReference type="ARBA" id="ARBA00003618"/>
    </source>
</evidence>
<dbReference type="RefSeq" id="WP_056991905.1">
    <property type="nucleotide sequence ID" value="NZ_JQCE01000004.1"/>
</dbReference>
<dbReference type="SUPFAM" id="SSF52540">
    <property type="entry name" value="P-loop containing nucleoside triphosphate hydrolases"/>
    <property type="match status" value="2"/>
</dbReference>
<evidence type="ECO:0000256" key="3">
    <source>
        <dbReference type="ARBA" id="ARBA00021315"/>
    </source>
</evidence>
<comment type="similarity">
    <text evidence="2 9">Belongs to the RecN family.</text>
</comment>
<evidence type="ECO:0000256" key="9">
    <source>
        <dbReference type="PIRNR" id="PIRNR003128"/>
    </source>
</evidence>
<name>A0A0R2MYX3_9LACO</name>
<proteinExistence type="inferred from homology"/>
<evidence type="ECO:0000256" key="4">
    <source>
        <dbReference type="ARBA" id="ARBA00022741"/>
    </source>
</evidence>
<evidence type="ECO:0000259" key="10">
    <source>
        <dbReference type="Pfam" id="PF02463"/>
    </source>
</evidence>
<dbReference type="Gene3D" id="3.40.50.300">
    <property type="entry name" value="P-loop containing nucleotide triphosphate hydrolases"/>
    <property type="match status" value="2"/>
</dbReference>
<feature type="domain" description="RecF/RecN/SMC N-terminal" evidence="10">
    <location>
        <begin position="1"/>
        <end position="507"/>
    </location>
</feature>
<dbReference type="FunFam" id="3.40.50.300:FF:000356">
    <property type="entry name" value="DNA repair protein RecN"/>
    <property type="match status" value="1"/>
</dbReference>
<dbReference type="AlphaFoldDB" id="A0A0R2MYX3"/>
<keyword evidence="7 9" id="KW-0234">DNA repair</keyword>
<evidence type="ECO:0000313" key="12">
    <source>
        <dbReference type="Proteomes" id="UP000050969"/>
    </source>
</evidence>
<keyword evidence="5 9" id="KW-0227">DNA damage</keyword>
<evidence type="ECO:0000256" key="8">
    <source>
        <dbReference type="ARBA" id="ARBA00033408"/>
    </source>
</evidence>
<dbReference type="EMBL" id="JQCE01000004">
    <property type="protein sequence ID" value="KRO18580.1"/>
    <property type="molecule type" value="Genomic_DNA"/>
</dbReference>
<dbReference type="STRING" id="1293598.IV56_GL000857"/>
<dbReference type="FunFam" id="3.40.50.300:FF:000319">
    <property type="entry name" value="DNA repair protein RecN"/>
    <property type="match status" value="1"/>
</dbReference>
<dbReference type="GO" id="GO:0009432">
    <property type="term" value="P:SOS response"/>
    <property type="evidence" value="ECO:0007669"/>
    <property type="project" value="TreeGrafter"/>
</dbReference>
<evidence type="ECO:0000256" key="6">
    <source>
        <dbReference type="ARBA" id="ARBA00022840"/>
    </source>
</evidence>
<dbReference type="GO" id="GO:0006310">
    <property type="term" value="P:DNA recombination"/>
    <property type="evidence" value="ECO:0007669"/>
    <property type="project" value="InterPro"/>
</dbReference>